<dbReference type="Gene3D" id="2.130.10.10">
    <property type="entry name" value="YVTN repeat-like/Quinoprotein amine dehydrogenase"/>
    <property type="match status" value="1"/>
</dbReference>
<dbReference type="InterPro" id="IPR036322">
    <property type="entry name" value="WD40_repeat_dom_sf"/>
</dbReference>
<organism evidence="1">
    <name type="scientific">Lygus hesperus</name>
    <name type="common">Western plant bug</name>
    <dbReference type="NCBI Taxonomy" id="30085"/>
    <lineage>
        <taxon>Eukaryota</taxon>
        <taxon>Metazoa</taxon>
        <taxon>Ecdysozoa</taxon>
        <taxon>Arthropoda</taxon>
        <taxon>Hexapoda</taxon>
        <taxon>Insecta</taxon>
        <taxon>Pterygota</taxon>
        <taxon>Neoptera</taxon>
        <taxon>Paraneoptera</taxon>
        <taxon>Hemiptera</taxon>
        <taxon>Heteroptera</taxon>
        <taxon>Panheteroptera</taxon>
        <taxon>Cimicomorpha</taxon>
        <taxon>Miridae</taxon>
        <taxon>Mirini</taxon>
        <taxon>Lygus</taxon>
    </lineage>
</organism>
<protein>
    <submittedName>
        <fullName evidence="1">Putative WD repeat-containing protein F21H12.1</fullName>
    </submittedName>
</protein>
<name>A0A0A9XSH6_LYGHE</name>
<gene>
    <name evidence="1" type="primary">F21H12.1</name>
    <name evidence="1" type="ORF">CM83_22162</name>
</gene>
<reference evidence="1" key="1">
    <citation type="journal article" date="2014" name="PLoS ONE">
        <title>Transcriptome-Based Identification of ABC Transporters in the Western Tarnished Plant Bug Lygus hesperus.</title>
        <authorList>
            <person name="Hull J.J."/>
            <person name="Chaney K."/>
            <person name="Geib S.M."/>
            <person name="Fabrick J.A."/>
            <person name="Brent C.S."/>
            <person name="Walsh D."/>
            <person name="Lavine L.C."/>
        </authorList>
    </citation>
    <scope>NUCLEOTIDE SEQUENCE</scope>
</reference>
<dbReference type="EMBL" id="GBHO01021831">
    <property type="protein sequence ID" value="JAG21773.1"/>
    <property type="molecule type" value="Transcribed_RNA"/>
</dbReference>
<accession>A0A0A9XSH6</accession>
<dbReference type="SUPFAM" id="SSF50978">
    <property type="entry name" value="WD40 repeat-like"/>
    <property type="match status" value="1"/>
</dbReference>
<proteinExistence type="predicted"/>
<reference evidence="1" key="2">
    <citation type="submission" date="2014-07" db="EMBL/GenBank/DDBJ databases">
        <authorList>
            <person name="Hull J."/>
        </authorList>
    </citation>
    <scope>NUCLEOTIDE SEQUENCE</scope>
</reference>
<sequence>MLNSPVRVLRFAPSLVVTCAVGTYDGRIALLDYAGNQVQATITSLHRHPITCLNYTDDGREMVSGDAYGGLQVSYAGVTGTLVSSLNGHRGAVTEVLFCNSTATSN</sequence>
<dbReference type="InterPro" id="IPR015943">
    <property type="entry name" value="WD40/YVTN_repeat-like_dom_sf"/>
</dbReference>
<evidence type="ECO:0000313" key="1">
    <source>
        <dbReference type="EMBL" id="JAG21773.1"/>
    </source>
</evidence>
<dbReference type="AlphaFoldDB" id="A0A0A9XSH6"/>